<reference evidence="1 2" key="1">
    <citation type="journal article" date="2014" name="PLoS Genet.">
        <title>Phylogenetically driven sequencing of extremely halophilic archaea reveals strategies for static and dynamic osmo-response.</title>
        <authorList>
            <person name="Becker E.A."/>
            <person name="Seitzer P.M."/>
            <person name="Tritt A."/>
            <person name="Larsen D."/>
            <person name="Krusor M."/>
            <person name="Yao A.I."/>
            <person name="Wu D."/>
            <person name="Madern D."/>
            <person name="Eisen J.A."/>
            <person name="Darling A.E."/>
            <person name="Facciotti M.T."/>
        </authorList>
    </citation>
    <scope>NUCLEOTIDE SEQUENCE [LARGE SCALE GENOMIC DNA]</scope>
    <source>
        <strain evidence="1 2">JCM 14663</strain>
    </source>
</reference>
<dbReference type="PATRIC" id="fig|1230459.4.peg.464"/>
<name>L9ZBS8_9EURY</name>
<dbReference type="Proteomes" id="UP000011592">
    <property type="component" value="Unassembled WGS sequence"/>
</dbReference>
<evidence type="ECO:0000313" key="1">
    <source>
        <dbReference type="EMBL" id="ELY83466.1"/>
    </source>
</evidence>
<dbReference type="EMBL" id="AOIJ01000031">
    <property type="protein sequence ID" value="ELY83466.1"/>
    <property type="molecule type" value="Genomic_DNA"/>
</dbReference>
<dbReference type="AlphaFoldDB" id="L9ZBS8"/>
<sequence>MSEEGKFSIWGHDDFEVYEARENGLPDYEGGIVTHEFLWTLADHLKADEEFDIQTAGEVLHADLSSSDPIDE</sequence>
<protein>
    <submittedName>
        <fullName evidence="1">Uncharacterized protein</fullName>
    </submittedName>
</protein>
<evidence type="ECO:0000313" key="2">
    <source>
        <dbReference type="Proteomes" id="UP000011592"/>
    </source>
</evidence>
<gene>
    <name evidence="1" type="ORF">C486_02353</name>
</gene>
<comment type="caution">
    <text evidence="1">The sequence shown here is derived from an EMBL/GenBank/DDBJ whole genome shotgun (WGS) entry which is preliminary data.</text>
</comment>
<organism evidence="1 2">
    <name type="scientific">Natrinema gari JCM 14663</name>
    <dbReference type="NCBI Taxonomy" id="1230459"/>
    <lineage>
        <taxon>Archaea</taxon>
        <taxon>Methanobacteriati</taxon>
        <taxon>Methanobacteriota</taxon>
        <taxon>Stenosarchaea group</taxon>
        <taxon>Halobacteria</taxon>
        <taxon>Halobacteriales</taxon>
        <taxon>Natrialbaceae</taxon>
        <taxon>Natrinema</taxon>
    </lineage>
</organism>
<accession>L9ZBS8</accession>
<keyword evidence="2" id="KW-1185">Reference proteome</keyword>
<proteinExistence type="predicted"/>